<comment type="subunit">
    <text evidence="4">Homotrimer.</text>
</comment>
<sequence length="359" mass="39955">MCPRCRATADLHKQGKKSTSVELLRFINGIEIRYLLASEKSVRAIIDESRIKALLCLLVVGIIGGSGLDDPEIFENQHEVRVTTPFGEPSDALLEGTIAGVPCVLLSRHGRKHSIMPGNVNFRANIWALKEAGCTHVLASNACGGLQEYTQPGDLVVLDDFFDRTQNRKQTFYDGEPDHPVGVVHLPASTVYCERTRQVLIRAAQKFMPNTYIPGEARPEHDVPRLHLKGSCVTIEGPRFSSRCESKLFHSLGFDVISMTNVPEVILAREAGLSYATLAVVTDYCAWHDSHDAVNVEVVMENFKKSAETVKNTIIEAIKLLKTEEWDDVIAANRVGMSLRDPVKTFTNRAYSKQTLYFQ</sequence>
<dbReference type="EC" id="2.4.2.1" evidence="4"/>
<keyword evidence="3 4" id="KW-0660">Purine salvage</keyword>
<keyword evidence="1 4" id="KW-0328">Glycosyltransferase</keyword>
<dbReference type="AlphaFoldDB" id="W6V775"/>
<dbReference type="InterPro" id="IPR035994">
    <property type="entry name" value="Nucleoside_phosphorylase_sf"/>
</dbReference>
<dbReference type="GO" id="GO:0005829">
    <property type="term" value="C:cytosol"/>
    <property type="evidence" value="ECO:0007669"/>
    <property type="project" value="TreeGrafter"/>
</dbReference>
<dbReference type="InterPro" id="IPR000845">
    <property type="entry name" value="Nucleoside_phosphorylase_d"/>
</dbReference>
<comment type="pathway">
    <text evidence="4">Purine metabolism; purine nucleoside salvage.</text>
</comment>
<proteinExistence type="inferred from homology"/>
<dbReference type="KEGG" id="egl:EGR_02752"/>
<comment type="similarity">
    <text evidence="4">Belongs to the PNP/MTAP phosphorylase family. MTAP subfamily.</text>
</comment>
<protein>
    <recommendedName>
        <fullName evidence="4">Purine nucleoside phosphorylase</fullName>
        <shortName evidence="4">PNP</shortName>
        <ecNumber evidence="4">2.4.2.1</ecNumber>
    </recommendedName>
</protein>
<evidence type="ECO:0000256" key="3">
    <source>
        <dbReference type="ARBA" id="ARBA00022726"/>
    </source>
</evidence>
<dbReference type="UniPathway" id="UPA00606"/>
<dbReference type="SUPFAM" id="SSF53167">
    <property type="entry name" value="Purine and uridine phosphorylases"/>
    <property type="match status" value="1"/>
</dbReference>
<evidence type="ECO:0000313" key="7">
    <source>
        <dbReference type="Proteomes" id="UP000019149"/>
    </source>
</evidence>
<feature type="binding site" evidence="4">
    <location>
        <position position="259"/>
    </location>
    <ligand>
        <name>substrate</name>
    </ligand>
</feature>
<name>W6V775_ECHGR</name>
<dbReference type="InterPro" id="IPR018099">
    <property type="entry name" value="Purine_phosphorylase-2_CS"/>
</dbReference>
<evidence type="ECO:0000256" key="1">
    <source>
        <dbReference type="ARBA" id="ARBA00022676"/>
    </source>
</evidence>
<dbReference type="PANTHER" id="PTHR42679">
    <property type="entry name" value="S-METHYL-5'-THIOADENOSINE PHOSPHORYLASE"/>
    <property type="match status" value="1"/>
</dbReference>
<dbReference type="PROSITE" id="PS01240">
    <property type="entry name" value="PNP_MTAP_2"/>
    <property type="match status" value="1"/>
</dbReference>
<gene>
    <name evidence="6" type="ORF">EGR_02752</name>
</gene>
<dbReference type="GeneID" id="36338467"/>
<keyword evidence="2 4" id="KW-0808">Transferase</keyword>
<dbReference type="Pfam" id="PF01048">
    <property type="entry name" value="PNP_UDP_1"/>
    <property type="match status" value="1"/>
</dbReference>
<dbReference type="STRING" id="6210.W6V775"/>
<dbReference type="CDD" id="cd09010">
    <property type="entry name" value="MTAP_SsMTAPII_like_MTIP"/>
    <property type="match status" value="1"/>
</dbReference>
<comment type="function">
    <text evidence="4">Purine nucleoside phosphorylase involved in purine salvage.</text>
</comment>
<comment type="caution">
    <text evidence="4">Lacks conserved residue(s) required for the propagation of feature annotation.</text>
</comment>
<dbReference type="EMBL" id="APAU02000013">
    <property type="protein sequence ID" value="EUB62299.1"/>
    <property type="molecule type" value="Genomic_DNA"/>
</dbReference>
<comment type="catalytic activity">
    <reaction evidence="4">
        <text>a purine D-ribonucleoside + phosphate = a purine nucleobase + alpha-D-ribose 1-phosphate</text>
        <dbReference type="Rhea" id="RHEA:19805"/>
        <dbReference type="ChEBI" id="CHEBI:26386"/>
        <dbReference type="ChEBI" id="CHEBI:43474"/>
        <dbReference type="ChEBI" id="CHEBI:57720"/>
        <dbReference type="ChEBI" id="CHEBI:142355"/>
        <dbReference type="EC" id="2.4.2.1"/>
    </reaction>
</comment>
<feature type="binding site" evidence="4">
    <location>
        <position position="260"/>
    </location>
    <ligand>
        <name>phosphate</name>
        <dbReference type="ChEBI" id="CHEBI:43474"/>
    </ligand>
</feature>
<keyword evidence="7" id="KW-1185">Reference proteome</keyword>
<keyword evidence="4" id="KW-0963">Cytoplasm</keyword>
<feature type="binding site" evidence="4">
    <location>
        <begin position="108"/>
        <end position="109"/>
    </location>
    <ligand>
        <name>phosphate</name>
        <dbReference type="ChEBI" id="CHEBI:43474"/>
    </ligand>
</feature>
<dbReference type="OrthoDB" id="431409at2759"/>
<keyword evidence="4" id="KW-0539">Nucleus</keyword>
<dbReference type="CTD" id="36338467"/>
<feature type="binding site" evidence="4">
    <location>
        <position position="66"/>
    </location>
    <ligand>
        <name>phosphate</name>
        <dbReference type="ChEBI" id="CHEBI:43474"/>
    </ligand>
</feature>
<feature type="site" description="Important for substrate specificity" evidence="4">
    <location>
        <position position="241"/>
    </location>
</feature>
<dbReference type="RefSeq" id="XP_024353495.1">
    <property type="nucleotide sequence ID" value="XM_024492001.1"/>
</dbReference>
<evidence type="ECO:0000256" key="4">
    <source>
        <dbReference type="HAMAP-Rule" id="MF_03155"/>
    </source>
</evidence>
<feature type="domain" description="Nucleoside phosphorylase" evidence="5">
    <location>
        <begin position="60"/>
        <end position="318"/>
    </location>
</feature>
<comment type="subcellular location">
    <subcellularLocation>
        <location evidence="4">Cytoplasm</location>
    </subcellularLocation>
    <subcellularLocation>
        <location evidence="4">Nucleus</location>
    </subcellularLocation>
</comment>
<evidence type="ECO:0000256" key="2">
    <source>
        <dbReference type="ARBA" id="ARBA00022679"/>
    </source>
</evidence>
<reference evidence="6 7" key="1">
    <citation type="journal article" date="2013" name="Nat. Genet.">
        <title>The genome of the hydatid tapeworm Echinococcus granulosus.</title>
        <authorList>
            <person name="Zheng H."/>
            <person name="Zhang W."/>
            <person name="Zhang L."/>
            <person name="Zhang Z."/>
            <person name="Li J."/>
            <person name="Lu G."/>
            <person name="Zhu Y."/>
            <person name="Wang Y."/>
            <person name="Huang Y."/>
            <person name="Liu J."/>
            <person name="Kang H."/>
            <person name="Chen J."/>
            <person name="Wang L."/>
            <person name="Chen A."/>
            <person name="Yu S."/>
            <person name="Gao Z."/>
            <person name="Jin L."/>
            <person name="Gu W."/>
            <person name="Wang Z."/>
            <person name="Zhao L."/>
            <person name="Shi B."/>
            <person name="Wen H."/>
            <person name="Lin R."/>
            <person name="Jones M.K."/>
            <person name="Brejova B."/>
            <person name="Vinar T."/>
            <person name="Zhao G."/>
            <person name="McManus D.P."/>
            <person name="Chen Z."/>
            <person name="Zhou Y."/>
            <person name="Wang S."/>
        </authorList>
    </citation>
    <scope>NUCLEOTIDE SEQUENCE [LARGE SCALE GENOMIC DNA]</scope>
</reference>
<dbReference type="InterPro" id="IPR010044">
    <property type="entry name" value="MTAP"/>
</dbReference>
<dbReference type="OMA" id="FVAHVDF"/>
<dbReference type="PANTHER" id="PTHR42679:SF2">
    <property type="entry name" value="S-METHYL-5'-THIOADENOSINE PHOSPHORYLASE"/>
    <property type="match status" value="1"/>
</dbReference>
<comment type="caution">
    <text evidence="6">The sequence shown here is derived from an EMBL/GenBank/DDBJ whole genome shotgun (WGS) entry which is preliminary data.</text>
</comment>
<dbReference type="Gene3D" id="3.40.50.1580">
    <property type="entry name" value="Nucleoside phosphorylase domain"/>
    <property type="match status" value="1"/>
</dbReference>
<comment type="miscellaneous">
    <text evidence="4">Although this enzyme belongs to the family of MTA phosphorylases based on sequence homology, it lacks several conserved amino acids in the substrate binding pocket that confer specificity towards MTA.</text>
</comment>
<organism evidence="6 7">
    <name type="scientific">Echinococcus granulosus</name>
    <name type="common">Hydatid tapeworm</name>
    <dbReference type="NCBI Taxonomy" id="6210"/>
    <lineage>
        <taxon>Eukaryota</taxon>
        <taxon>Metazoa</taxon>
        <taxon>Spiralia</taxon>
        <taxon>Lophotrochozoa</taxon>
        <taxon>Platyhelminthes</taxon>
        <taxon>Cestoda</taxon>
        <taxon>Eucestoda</taxon>
        <taxon>Cyclophyllidea</taxon>
        <taxon>Taeniidae</taxon>
        <taxon>Echinococcus</taxon>
        <taxon>Echinococcus granulosus group</taxon>
    </lineage>
</organism>
<dbReference type="GO" id="GO:0017061">
    <property type="term" value="F:S-methyl-5-thioadenosine phosphorylase activity"/>
    <property type="evidence" value="ECO:0007669"/>
    <property type="project" value="InterPro"/>
</dbReference>
<dbReference type="Proteomes" id="UP000019149">
    <property type="component" value="Unassembled WGS sequence"/>
</dbReference>
<dbReference type="GO" id="GO:0019509">
    <property type="term" value="P:L-methionine salvage from methylthioadenosine"/>
    <property type="evidence" value="ECO:0007669"/>
    <property type="project" value="TreeGrafter"/>
</dbReference>
<dbReference type="HAMAP" id="MF_01963">
    <property type="entry name" value="MTAP"/>
    <property type="match status" value="1"/>
</dbReference>
<evidence type="ECO:0000313" key="6">
    <source>
        <dbReference type="EMBL" id="EUB62299.1"/>
    </source>
</evidence>
<dbReference type="GO" id="GO:0006166">
    <property type="term" value="P:purine ribonucleoside salvage"/>
    <property type="evidence" value="ECO:0007669"/>
    <property type="project" value="UniProtKB-UniRule"/>
</dbReference>
<evidence type="ECO:0000259" key="5">
    <source>
        <dbReference type="Pfam" id="PF01048"/>
    </source>
</evidence>
<dbReference type="GO" id="GO:0005634">
    <property type="term" value="C:nucleus"/>
    <property type="evidence" value="ECO:0007669"/>
    <property type="project" value="UniProtKB-SubCell"/>
</dbReference>
<accession>W6V775</accession>
<feature type="site" description="Important for substrate specificity" evidence="4">
    <location>
        <position position="296"/>
    </location>
</feature>